<feature type="domain" description="Core-binding (CB)" evidence="6">
    <location>
        <begin position="70"/>
        <end position="153"/>
    </location>
</feature>
<dbReference type="InterPro" id="IPR050090">
    <property type="entry name" value="Tyrosine_recombinase_XerCD"/>
</dbReference>
<dbReference type="InterPro" id="IPR011010">
    <property type="entry name" value="DNA_brk_join_enz"/>
</dbReference>
<dbReference type="GO" id="GO:0003677">
    <property type="term" value="F:DNA binding"/>
    <property type="evidence" value="ECO:0007669"/>
    <property type="project" value="UniProtKB-UniRule"/>
</dbReference>
<dbReference type="SUPFAM" id="SSF56349">
    <property type="entry name" value="DNA breaking-rejoining enzymes"/>
    <property type="match status" value="1"/>
</dbReference>
<dbReference type="PROSITE" id="PS51898">
    <property type="entry name" value="TYR_RECOMBINASE"/>
    <property type="match status" value="1"/>
</dbReference>
<dbReference type="PROSITE" id="PS51900">
    <property type="entry name" value="CB"/>
    <property type="match status" value="1"/>
</dbReference>
<comment type="similarity">
    <text evidence="1">Belongs to the 'phage' integrase family.</text>
</comment>
<dbReference type="GO" id="GO:0015074">
    <property type="term" value="P:DNA integration"/>
    <property type="evidence" value="ECO:0007669"/>
    <property type="project" value="InterPro"/>
</dbReference>
<dbReference type="RefSeq" id="WP_000264187.1">
    <property type="nucleotide sequence ID" value="NC_002951.2"/>
</dbReference>
<name>A0A0H2WXX9_STAAC</name>
<evidence type="ECO:0000313" key="7">
    <source>
        <dbReference type="EMBL" id="AAW37525.1"/>
    </source>
</evidence>
<evidence type="ECO:0000256" key="3">
    <source>
        <dbReference type="ARBA" id="ARBA00023172"/>
    </source>
</evidence>
<evidence type="ECO:0000259" key="6">
    <source>
        <dbReference type="PROSITE" id="PS51900"/>
    </source>
</evidence>
<dbReference type="CDD" id="cd01189">
    <property type="entry name" value="INT_ICEBs1_C_like"/>
    <property type="match status" value="1"/>
</dbReference>
<dbReference type="GO" id="GO:0006310">
    <property type="term" value="P:DNA recombination"/>
    <property type="evidence" value="ECO:0007669"/>
    <property type="project" value="UniProtKB-KW"/>
</dbReference>
<dbReference type="PANTHER" id="PTHR30349:SF64">
    <property type="entry name" value="PROPHAGE INTEGRASE INTD-RELATED"/>
    <property type="match status" value="1"/>
</dbReference>
<dbReference type="AlphaFoldDB" id="A0A0H2WXX9"/>
<keyword evidence="2 4" id="KW-0238">DNA-binding</keyword>
<dbReference type="EMBL" id="CP000046">
    <property type="protein sequence ID" value="AAW37525.1"/>
    <property type="molecule type" value="Genomic_DNA"/>
</dbReference>
<evidence type="ECO:0000256" key="2">
    <source>
        <dbReference type="ARBA" id="ARBA00023125"/>
    </source>
</evidence>
<gene>
    <name evidence="7" type="primary">int</name>
    <name evidence="7" type="ordered locus">SACOL0318</name>
</gene>
<dbReference type="Gene3D" id="1.10.150.130">
    <property type="match status" value="1"/>
</dbReference>
<dbReference type="KEGG" id="sac:SACOL0318"/>
<dbReference type="InterPro" id="IPR044068">
    <property type="entry name" value="CB"/>
</dbReference>
<dbReference type="InterPro" id="IPR013762">
    <property type="entry name" value="Integrase-like_cat_sf"/>
</dbReference>
<evidence type="ECO:0000313" key="8">
    <source>
        <dbReference type="Proteomes" id="UP000000530"/>
    </source>
</evidence>
<dbReference type="Pfam" id="PF00589">
    <property type="entry name" value="Phage_integrase"/>
    <property type="match status" value="1"/>
</dbReference>
<dbReference type="Gene3D" id="1.10.443.10">
    <property type="entry name" value="Intergrase catalytic core"/>
    <property type="match status" value="1"/>
</dbReference>
<protein>
    <submittedName>
        <fullName evidence="7">Prophage L54a, integrase</fullName>
    </submittedName>
</protein>
<feature type="domain" description="Tyr recombinase" evidence="5">
    <location>
        <begin position="185"/>
        <end position="394"/>
    </location>
</feature>
<reference evidence="7 8" key="1">
    <citation type="journal article" date="2005" name="J. Bacteriol.">
        <title>Insights on evolution of virulence and resistance from the complete genome analysis of an early methicillin-resistant Staphylococcus aureus strain and a biofilm-producing methicillin-resistant Staphylococcus epidermidis strain.</title>
        <authorList>
            <person name="Gill S.R."/>
            <person name="Fouts D.E."/>
            <person name="Archer G.L."/>
            <person name="Mongodin E.F."/>
            <person name="Deboy R.T."/>
            <person name="Ravel J."/>
            <person name="Paulsen I.T."/>
            <person name="Kolonay J.F."/>
            <person name="Brinkac L."/>
            <person name="Beanan M."/>
            <person name="Dodson R.J."/>
            <person name="Daugherty S.C."/>
            <person name="Madupu R."/>
            <person name="Angiuoli S.V."/>
            <person name="Durkin A.S."/>
            <person name="Haft D.H."/>
            <person name="Vamathevan J."/>
            <person name="Khouri H."/>
            <person name="Utterback T."/>
            <person name="Lee C."/>
            <person name="Dimitrov G."/>
            <person name="Jiang L."/>
            <person name="Qin H."/>
            <person name="Weidman J."/>
            <person name="Tran K."/>
            <person name="Kang K."/>
            <person name="Hance I.R."/>
            <person name="Nelson K.E."/>
            <person name="Fraser C.M."/>
        </authorList>
    </citation>
    <scope>NUCLEOTIDE SEQUENCE [LARGE SCALE GENOMIC DNA]</scope>
    <source>
        <strain evidence="7 8">COL</strain>
    </source>
</reference>
<accession>A0A0H2WXX9</accession>
<organism evidence="7 8">
    <name type="scientific">Staphylococcus aureus (strain COL)</name>
    <dbReference type="NCBI Taxonomy" id="93062"/>
    <lineage>
        <taxon>Bacteria</taxon>
        <taxon>Bacillati</taxon>
        <taxon>Bacillota</taxon>
        <taxon>Bacilli</taxon>
        <taxon>Bacillales</taxon>
        <taxon>Staphylococcaceae</taxon>
        <taxon>Staphylococcus</taxon>
    </lineage>
</organism>
<evidence type="ECO:0000259" key="5">
    <source>
        <dbReference type="PROSITE" id="PS51898"/>
    </source>
</evidence>
<evidence type="ECO:0000256" key="1">
    <source>
        <dbReference type="ARBA" id="ARBA00008857"/>
    </source>
</evidence>
<sequence>MWFEKFKNKNNETKYRYYEKYKDPYTDKWKRVSVVLNKNTKQSQKEAMFRLEEKIKEKLNNKSSSELKTLTFHALLDEWLEYHIKTSGFKVTTLDNLKTRIKNIKKNSSQNLLLNKIDTKYMQTFINELSNVYSANQVKRQLGHMKEAIKYAVKFYNYPNEHILNSVTLPKKSKTIEDIEKEEAKMYNYLEMEQVIQIRDFILNDNNMQYRARILVAGAVEVQALTGMRIGELLALQVKDVDLKNKTIDINGTIHRIKCNAGFGHKDTTKTAGSKRKIAINSRIANVLKKIMLENKKMQQWEPSYVDRGFIFTTCQGNPMQGSRINKRLSSAAESLNINKKVTTHTLRHTHISLLAEMNISLKAIMKRVGHTDEKTTIKVYTHVTEKMDRELEQKLEKLVY</sequence>
<dbReference type="PANTHER" id="PTHR30349">
    <property type="entry name" value="PHAGE INTEGRASE-RELATED"/>
    <property type="match status" value="1"/>
</dbReference>
<dbReference type="InterPro" id="IPR002104">
    <property type="entry name" value="Integrase_catalytic"/>
</dbReference>
<dbReference type="Proteomes" id="UP000000530">
    <property type="component" value="Chromosome"/>
</dbReference>
<keyword evidence="3" id="KW-0233">DNA recombination</keyword>
<dbReference type="InterPro" id="IPR010998">
    <property type="entry name" value="Integrase_recombinase_N"/>
</dbReference>
<evidence type="ECO:0000256" key="4">
    <source>
        <dbReference type="PROSITE-ProRule" id="PRU01248"/>
    </source>
</evidence>
<dbReference type="HOGENOM" id="CLU_027562_17_6_9"/>
<proteinExistence type="inferred from homology"/>